<sequence length="713" mass="78341">NRQRAKKSVHRPWTVDTYHVRLMKSQDILLLLKLVSLERQAHAADKPANTPLRRGRIAELLTFGVLDEDTGNALPDLDPYSVRGLSSATGISKSEVSNALGRCYANGLAKPQRHGGGPTVNRRGLEEFLSYGIRFVFPAQMQSLTRGIPTGLTAPIFDGILRSAGEHGPVWPDPHGETLGLAVEPLYKTVTTATRDDETLYKLLAIVDSIRLAMIRAVANAIGPELCQEIAFVGGCTTALLLTDLYTKQQVRHTDDVDLIVHVMSYAHWENLKEQLRQKGFREQPDEDAPICAMFLAGLRVDFMPDDEAILNFGNAWYRDALTSAESHDIGEGVTVRIVRPAHFVATKLAAYLSRGNNDPLDSHDVEDILTLLDGRPEIADEILAADAEMRTYIGTQLAALQEHRDFEYAIEAASNEDTAREEVISQRVEWYSTQGATCSENRDACGIFESETYTFSIVMDAAPRGERGVQFNACWIAQVLDRMSPDLPSIASVLSALHEAQQHLRAERYFAEKASYIAFLLPRDAQEAYAFCCGDCTLGLRSQDGSIEWLTRPHTLINALEELGMEVDASKRHTVTRTLNARRFDEPEVQIIRDGASEGPISAAANRSNASAQWMMNVLKSPSATGHEGQFGVGQTAAEWQRDVPCPSLSIRPKPLPVPCIEKIAAQAGTCALRWQEEAPSDHVVARVGRTLAAAVYAALPSISLAAHVVAL</sequence>
<dbReference type="InterPro" id="IPR036457">
    <property type="entry name" value="PPM-type-like_dom_sf"/>
</dbReference>
<feature type="non-terminal residue" evidence="1">
    <location>
        <position position="1"/>
    </location>
</feature>
<dbReference type="AlphaFoldDB" id="A0A072TEN8"/>
<evidence type="ECO:0000313" key="2">
    <source>
        <dbReference type="Proteomes" id="UP000002051"/>
    </source>
</evidence>
<keyword evidence="2" id="KW-1185">Reference proteome</keyword>
<reference evidence="1 2" key="2">
    <citation type="journal article" date="2014" name="BMC Genomics">
        <title>An improved genome release (version Mt4.0) for the model legume Medicago truncatula.</title>
        <authorList>
            <person name="Tang H."/>
            <person name="Krishnakumar V."/>
            <person name="Bidwell S."/>
            <person name="Rosen B."/>
            <person name="Chan A."/>
            <person name="Zhou S."/>
            <person name="Gentzbittel L."/>
            <person name="Childs K.L."/>
            <person name="Yandell M."/>
            <person name="Gundlach H."/>
            <person name="Mayer K.F."/>
            <person name="Schwartz D.C."/>
            <person name="Town C.D."/>
        </authorList>
    </citation>
    <scope>GENOME REANNOTATION</scope>
    <source>
        <strain evidence="2">cv. Jemalong A17</strain>
    </source>
</reference>
<feature type="non-terminal residue" evidence="1">
    <location>
        <position position="713"/>
    </location>
</feature>
<dbReference type="EMBL" id="KL403667">
    <property type="protein sequence ID" value="KEH15488.1"/>
    <property type="molecule type" value="Genomic_DNA"/>
</dbReference>
<accession>A0A072TEN8</accession>
<dbReference type="SUPFAM" id="SSF81606">
    <property type="entry name" value="PP2C-like"/>
    <property type="match status" value="1"/>
</dbReference>
<dbReference type="Gene3D" id="3.60.40.10">
    <property type="entry name" value="PPM-type phosphatase domain"/>
    <property type="match status" value="1"/>
</dbReference>
<evidence type="ECO:0000313" key="1">
    <source>
        <dbReference type="EMBL" id="KEH15488.1"/>
    </source>
</evidence>
<reference evidence="1 2" key="1">
    <citation type="journal article" date="2011" name="Nature">
        <title>The Medicago genome provides insight into the evolution of rhizobial symbioses.</title>
        <authorList>
            <person name="Young N.D."/>
            <person name="Debelle F."/>
            <person name="Oldroyd G.E."/>
            <person name="Geurts R."/>
            <person name="Cannon S.B."/>
            <person name="Udvardi M.K."/>
            <person name="Benedito V.A."/>
            <person name="Mayer K.F."/>
            <person name="Gouzy J."/>
            <person name="Schoof H."/>
            <person name="Van de Peer Y."/>
            <person name="Proost S."/>
            <person name="Cook D.R."/>
            <person name="Meyers B.C."/>
            <person name="Spannagl M."/>
            <person name="Cheung F."/>
            <person name="De Mita S."/>
            <person name="Krishnakumar V."/>
            <person name="Gundlach H."/>
            <person name="Zhou S."/>
            <person name="Mudge J."/>
            <person name="Bharti A.K."/>
            <person name="Murray J.D."/>
            <person name="Naoumkina M.A."/>
            <person name="Rosen B."/>
            <person name="Silverstein K.A."/>
            <person name="Tang H."/>
            <person name="Rombauts S."/>
            <person name="Zhao P.X."/>
            <person name="Zhou P."/>
            <person name="Barbe V."/>
            <person name="Bardou P."/>
            <person name="Bechner M."/>
            <person name="Bellec A."/>
            <person name="Berger A."/>
            <person name="Berges H."/>
            <person name="Bidwell S."/>
            <person name="Bisseling T."/>
            <person name="Choisne N."/>
            <person name="Couloux A."/>
            <person name="Denny R."/>
            <person name="Deshpande S."/>
            <person name="Dai X."/>
            <person name="Doyle J.J."/>
            <person name="Dudez A.M."/>
            <person name="Farmer A.D."/>
            <person name="Fouteau S."/>
            <person name="Franken C."/>
            <person name="Gibelin C."/>
            <person name="Gish J."/>
            <person name="Goldstein S."/>
            <person name="Gonzalez A.J."/>
            <person name="Green P.J."/>
            <person name="Hallab A."/>
            <person name="Hartog M."/>
            <person name="Hua A."/>
            <person name="Humphray S.J."/>
            <person name="Jeong D.H."/>
            <person name="Jing Y."/>
            <person name="Jocker A."/>
            <person name="Kenton S.M."/>
            <person name="Kim D.J."/>
            <person name="Klee K."/>
            <person name="Lai H."/>
            <person name="Lang C."/>
            <person name="Lin S."/>
            <person name="Macmil S.L."/>
            <person name="Magdelenat G."/>
            <person name="Matthews L."/>
            <person name="McCorrison J."/>
            <person name="Monaghan E.L."/>
            <person name="Mun J.H."/>
            <person name="Najar F.Z."/>
            <person name="Nicholson C."/>
            <person name="Noirot C."/>
            <person name="O'Bleness M."/>
            <person name="Paule C.R."/>
            <person name="Poulain J."/>
            <person name="Prion F."/>
            <person name="Qin B."/>
            <person name="Qu C."/>
            <person name="Retzel E.F."/>
            <person name="Riddle C."/>
            <person name="Sallet E."/>
            <person name="Samain S."/>
            <person name="Samson N."/>
            <person name="Sanders I."/>
            <person name="Saurat O."/>
            <person name="Scarpelli C."/>
            <person name="Schiex T."/>
            <person name="Segurens B."/>
            <person name="Severin A.J."/>
            <person name="Sherrier D.J."/>
            <person name="Shi R."/>
            <person name="Sims S."/>
            <person name="Singer S.R."/>
            <person name="Sinharoy S."/>
            <person name="Sterck L."/>
            <person name="Viollet A."/>
            <person name="Wang B.B."/>
            <person name="Wang K."/>
            <person name="Wang M."/>
            <person name="Wang X."/>
            <person name="Warfsmann J."/>
            <person name="Weissenbach J."/>
            <person name="White D.D."/>
            <person name="White J.D."/>
            <person name="Wiley G.B."/>
            <person name="Wincker P."/>
            <person name="Xing Y."/>
            <person name="Yang L."/>
            <person name="Yao Z."/>
            <person name="Ying F."/>
            <person name="Zhai J."/>
            <person name="Zhou L."/>
            <person name="Zuber A."/>
            <person name="Denarie J."/>
            <person name="Dixon R.A."/>
            <person name="May G.D."/>
            <person name="Schwartz D.C."/>
            <person name="Rogers J."/>
            <person name="Quetier F."/>
            <person name="Town C.D."/>
            <person name="Roe B.A."/>
        </authorList>
    </citation>
    <scope>NUCLEOTIDE SEQUENCE [LARGE SCALE GENOMIC DNA]</scope>
    <source>
        <strain evidence="2">cv. Jemalong A17</strain>
    </source>
</reference>
<name>A0A072TEN8_MEDTR</name>
<dbReference type="Gene3D" id="3.30.460.40">
    <property type="match status" value="1"/>
</dbReference>
<protein>
    <submittedName>
        <fullName evidence="1">Uncharacterized protein</fullName>
    </submittedName>
</protein>
<dbReference type="HOGENOM" id="CLU_388131_0_0_1"/>
<organism evidence="1 2">
    <name type="scientific">Medicago truncatula</name>
    <name type="common">Barrel medic</name>
    <name type="synonym">Medicago tribuloides</name>
    <dbReference type="NCBI Taxonomy" id="3880"/>
    <lineage>
        <taxon>Eukaryota</taxon>
        <taxon>Viridiplantae</taxon>
        <taxon>Streptophyta</taxon>
        <taxon>Embryophyta</taxon>
        <taxon>Tracheophyta</taxon>
        <taxon>Spermatophyta</taxon>
        <taxon>Magnoliopsida</taxon>
        <taxon>eudicotyledons</taxon>
        <taxon>Gunneridae</taxon>
        <taxon>Pentapetalae</taxon>
        <taxon>rosids</taxon>
        <taxon>fabids</taxon>
        <taxon>Fabales</taxon>
        <taxon>Fabaceae</taxon>
        <taxon>Papilionoideae</taxon>
        <taxon>50 kb inversion clade</taxon>
        <taxon>NPAAA clade</taxon>
        <taxon>Hologalegina</taxon>
        <taxon>IRL clade</taxon>
        <taxon>Trifolieae</taxon>
        <taxon>Medicago</taxon>
    </lineage>
</organism>
<dbReference type="Proteomes" id="UP000002051">
    <property type="component" value="Unassembled WGS sequence"/>
</dbReference>
<gene>
    <name evidence="1" type="ORF">MTR_0943s0010</name>
</gene>
<proteinExistence type="predicted"/>